<comment type="caution">
    <text evidence="2">The sequence shown here is derived from an EMBL/GenBank/DDBJ whole genome shotgun (WGS) entry which is preliminary data.</text>
</comment>
<gene>
    <name evidence="2" type="ORF">O181_127892</name>
</gene>
<dbReference type="AlphaFoldDB" id="A0A9Q3KW76"/>
<keyword evidence="3" id="KW-1185">Reference proteome</keyword>
<sequence length="414" mass="46111">MFDNVVTQENIETASTVTRIIPSSNVNSDHNSTVIVTQNNQLEPISSKLINLDISNTLQKAKNLANRVSYNPSSSSQKSHRRDYGRSQSVTEGQGSVVDFKIHKLCHSEADNTILPSNSAETATRSLSVHLKSQPEGLQQCTAAQRLPDPCRSVEKLHEFLPHCEKVPGPSQHLQVTQWMASIDGKEENFALNSRMEEKQPSTTQTSAKNSPSGQKQQFQHEKAATSSAQGQRKGTSHKTLQPGLQDSKDSTGFHGKCISDGQNNDGLTKEGGSQIKISEMISDILDSIPELYEAITDIKSHIADKNSSICNNLKEYNLSLSQINETLMSFEKALRTMYTSTNYNLFGNKINEQYSIIKELTEKYSKFNIDDIIETKIKEAINIIKTDNKKVLDDISNSFTEVKTYTISLKKCF</sequence>
<feature type="compositionally biased region" description="Polar residues" evidence="1">
    <location>
        <begin position="225"/>
        <end position="245"/>
    </location>
</feature>
<dbReference type="EMBL" id="AVOT02129572">
    <property type="protein sequence ID" value="MBW0588177.1"/>
    <property type="molecule type" value="Genomic_DNA"/>
</dbReference>
<feature type="non-terminal residue" evidence="2">
    <location>
        <position position="414"/>
    </location>
</feature>
<evidence type="ECO:0000313" key="2">
    <source>
        <dbReference type="EMBL" id="MBW0588177.1"/>
    </source>
</evidence>
<feature type="region of interest" description="Disordered" evidence="1">
    <location>
        <begin position="67"/>
        <end position="92"/>
    </location>
</feature>
<feature type="compositionally biased region" description="Polar residues" evidence="1">
    <location>
        <begin position="67"/>
        <end position="77"/>
    </location>
</feature>
<evidence type="ECO:0000313" key="3">
    <source>
        <dbReference type="Proteomes" id="UP000765509"/>
    </source>
</evidence>
<protein>
    <submittedName>
        <fullName evidence="2">Uncharacterized protein</fullName>
    </submittedName>
</protein>
<feature type="region of interest" description="Disordered" evidence="1">
    <location>
        <begin position="195"/>
        <end position="271"/>
    </location>
</feature>
<accession>A0A9Q3KW76</accession>
<organism evidence="2 3">
    <name type="scientific">Austropuccinia psidii MF-1</name>
    <dbReference type="NCBI Taxonomy" id="1389203"/>
    <lineage>
        <taxon>Eukaryota</taxon>
        <taxon>Fungi</taxon>
        <taxon>Dikarya</taxon>
        <taxon>Basidiomycota</taxon>
        <taxon>Pucciniomycotina</taxon>
        <taxon>Pucciniomycetes</taxon>
        <taxon>Pucciniales</taxon>
        <taxon>Sphaerophragmiaceae</taxon>
        <taxon>Austropuccinia</taxon>
    </lineage>
</organism>
<name>A0A9Q3KW76_9BASI</name>
<evidence type="ECO:0000256" key="1">
    <source>
        <dbReference type="SAM" id="MobiDB-lite"/>
    </source>
</evidence>
<feature type="compositionally biased region" description="Polar residues" evidence="1">
    <location>
        <begin position="201"/>
        <end position="218"/>
    </location>
</feature>
<proteinExistence type="predicted"/>
<reference evidence="2" key="1">
    <citation type="submission" date="2021-03" db="EMBL/GenBank/DDBJ databases">
        <title>Draft genome sequence of rust myrtle Austropuccinia psidii MF-1, a brazilian biotype.</title>
        <authorList>
            <person name="Quecine M.C."/>
            <person name="Pachon D.M.R."/>
            <person name="Bonatelli M.L."/>
            <person name="Correr F.H."/>
            <person name="Franceschini L.M."/>
            <person name="Leite T.F."/>
            <person name="Margarido G.R.A."/>
            <person name="Almeida C.A."/>
            <person name="Ferrarezi J.A."/>
            <person name="Labate C.A."/>
        </authorList>
    </citation>
    <scope>NUCLEOTIDE SEQUENCE</scope>
    <source>
        <strain evidence="2">MF-1</strain>
    </source>
</reference>
<dbReference type="Proteomes" id="UP000765509">
    <property type="component" value="Unassembled WGS sequence"/>
</dbReference>